<dbReference type="InParanoid" id="A0A165JJV3"/>
<sequence length="62" mass="6588">MPGTLGHALGKYCTQRHRAILQIALLSGTFVLCARPSELVFAALPEGTLAGCRVSQNAFKMA</sequence>
<protein>
    <submittedName>
        <fullName evidence="1">Uncharacterized protein</fullName>
    </submittedName>
</protein>
<dbReference type="AlphaFoldDB" id="A0A165JJV3"/>
<proteinExistence type="predicted"/>
<reference evidence="1 2" key="1">
    <citation type="journal article" date="2016" name="Mol. Biol. Evol.">
        <title>Comparative Genomics of Early-Diverging Mushroom-Forming Fungi Provides Insights into the Origins of Lignocellulose Decay Capabilities.</title>
        <authorList>
            <person name="Nagy L.G."/>
            <person name="Riley R."/>
            <person name="Tritt A."/>
            <person name="Adam C."/>
            <person name="Daum C."/>
            <person name="Floudas D."/>
            <person name="Sun H."/>
            <person name="Yadav J.S."/>
            <person name="Pangilinan J."/>
            <person name="Larsson K.H."/>
            <person name="Matsuura K."/>
            <person name="Barry K."/>
            <person name="Labutti K."/>
            <person name="Kuo R."/>
            <person name="Ohm R.A."/>
            <person name="Bhattacharya S.S."/>
            <person name="Shirouzu T."/>
            <person name="Yoshinaga Y."/>
            <person name="Martin F.M."/>
            <person name="Grigoriev I.V."/>
            <person name="Hibbett D.S."/>
        </authorList>
    </citation>
    <scope>NUCLEOTIDE SEQUENCE [LARGE SCALE GENOMIC DNA]</scope>
    <source>
        <strain evidence="1 2">HHB12733</strain>
    </source>
</reference>
<organism evidence="1 2">
    <name type="scientific">Calocera cornea HHB12733</name>
    <dbReference type="NCBI Taxonomy" id="1353952"/>
    <lineage>
        <taxon>Eukaryota</taxon>
        <taxon>Fungi</taxon>
        <taxon>Dikarya</taxon>
        <taxon>Basidiomycota</taxon>
        <taxon>Agaricomycotina</taxon>
        <taxon>Dacrymycetes</taxon>
        <taxon>Dacrymycetales</taxon>
        <taxon>Dacrymycetaceae</taxon>
        <taxon>Calocera</taxon>
    </lineage>
</organism>
<evidence type="ECO:0000313" key="1">
    <source>
        <dbReference type="EMBL" id="KZT61933.1"/>
    </source>
</evidence>
<evidence type="ECO:0000313" key="2">
    <source>
        <dbReference type="Proteomes" id="UP000076842"/>
    </source>
</evidence>
<dbReference type="EMBL" id="KV423919">
    <property type="protein sequence ID" value="KZT61933.1"/>
    <property type="molecule type" value="Genomic_DNA"/>
</dbReference>
<gene>
    <name evidence="1" type="ORF">CALCODRAFT_490461</name>
</gene>
<dbReference type="Proteomes" id="UP000076842">
    <property type="component" value="Unassembled WGS sequence"/>
</dbReference>
<keyword evidence="2" id="KW-1185">Reference proteome</keyword>
<accession>A0A165JJV3</accession>
<name>A0A165JJV3_9BASI</name>